<protein>
    <submittedName>
        <fullName evidence="1">Uncharacterized protein</fullName>
    </submittedName>
</protein>
<sequence length="78" mass="9166">MDTHRGVTPRSPLLASCIPNTAPKLPQINYPNPFNPIPAPVPIRPVQKKNQEILRRHYGRYRHRRALRHQERTKIQVE</sequence>
<dbReference type="AlphaFoldDB" id="A0A0B7FN27"/>
<dbReference type="Proteomes" id="UP000059188">
    <property type="component" value="Unassembled WGS sequence"/>
</dbReference>
<evidence type="ECO:0000313" key="2">
    <source>
        <dbReference type="Proteomes" id="UP000059188"/>
    </source>
</evidence>
<accession>A0A0B7FN27</accession>
<name>A0A0B7FN27_THACB</name>
<dbReference type="EMBL" id="LN679102">
    <property type="protein sequence ID" value="CEL58334.1"/>
    <property type="molecule type" value="Genomic_DNA"/>
</dbReference>
<proteinExistence type="predicted"/>
<reference evidence="1 2" key="1">
    <citation type="submission" date="2014-11" db="EMBL/GenBank/DDBJ databases">
        <authorList>
            <person name="Wibberg Daniel"/>
        </authorList>
    </citation>
    <scope>NUCLEOTIDE SEQUENCE [LARGE SCALE GENOMIC DNA]</scope>
    <source>
        <strain evidence="1">Rhizoctonia solani AG1-IB 7/3/14</strain>
    </source>
</reference>
<gene>
    <name evidence="1" type="ORF">RSOLAG1IB_03080</name>
</gene>
<organism evidence="1 2">
    <name type="scientific">Thanatephorus cucumeris (strain AG1-IB / isolate 7/3/14)</name>
    <name type="common">Lettuce bottom rot fungus</name>
    <name type="synonym">Rhizoctonia solani</name>
    <dbReference type="NCBI Taxonomy" id="1108050"/>
    <lineage>
        <taxon>Eukaryota</taxon>
        <taxon>Fungi</taxon>
        <taxon>Dikarya</taxon>
        <taxon>Basidiomycota</taxon>
        <taxon>Agaricomycotina</taxon>
        <taxon>Agaricomycetes</taxon>
        <taxon>Cantharellales</taxon>
        <taxon>Ceratobasidiaceae</taxon>
        <taxon>Rhizoctonia</taxon>
        <taxon>Rhizoctonia solani AG-1</taxon>
    </lineage>
</organism>
<keyword evidence="2" id="KW-1185">Reference proteome</keyword>
<evidence type="ECO:0000313" key="1">
    <source>
        <dbReference type="EMBL" id="CEL58334.1"/>
    </source>
</evidence>